<dbReference type="PROSITE" id="PS50106">
    <property type="entry name" value="PDZ"/>
    <property type="match status" value="1"/>
</dbReference>
<feature type="region of interest" description="Disordered" evidence="1">
    <location>
        <begin position="335"/>
        <end position="372"/>
    </location>
</feature>
<dbReference type="InParanoid" id="G0P2A2"/>
<dbReference type="InterPro" id="IPR036034">
    <property type="entry name" value="PDZ_sf"/>
</dbReference>
<dbReference type="AlphaFoldDB" id="G0P2A2"/>
<protein>
    <recommendedName>
        <fullName evidence="2">PDZ domain-containing protein</fullName>
    </recommendedName>
</protein>
<dbReference type="PANTHER" id="PTHR31327">
    <property type="entry name" value="SPERM MEIOSIS PDZ DOMAIN CONTAINING PROTEINS-RELATED"/>
    <property type="match status" value="1"/>
</dbReference>
<dbReference type="HOGENOM" id="CLU_438909_0_0_1"/>
<name>G0P2A2_CAEBE</name>
<evidence type="ECO:0000313" key="3">
    <source>
        <dbReference type="EMBL" id="EGT42989.1"/>
    </source>
</evidence>
<dbReference type="OrthoDB" id="5847145at2759"/>
<dbReference type="SMART" id="SM00228">
    <property type="entry name" value="PDZ"/>
    <property type="match status" value="2"/>
</dbReference>
<organism evidence="4">
    <name type="scientific">Caenorhabditis brenneri</name>
    <name type="common">Nematode worm</name>
    <dbReference type="NCBI Taxonomy" id="135651"/>
    <lineage>
        <taxon>Eukaryota</taxon>
        <taxon>Metazoa</taxon>
        <taxon>Ecdysozoa</taxon>
        <taxon>Nematoda</taxon>
        <taxon>Chromadorea</taxon>
        <taxon>Rhabditida</taxon>
        <taxon>Rhabditina</taxon>
        <taxon>Rhabditomorpha</taxon>
        <taxon>Rhabditoidea</taxon>
        <taxon>Rhabditidae</taxon>
        <taxon>Peloderinae</taxon>
        <taxon>Caenorhabditis</taxon>
    </lineage>
</organism>
<dbReference type="STRING" id="135651.G0P2A2"/>
<dbReference type="InterPro" id="IPR040264">
    <property type="entry name" value="T15H9.4-like"/>
</dbReference>
<feature type="compositionally biased region" description="Basic and acidic residues" evidence="1">
    <location>
        <begin position="335"/>
        <end position="361"/>
    </location>
</feature>
<feature type="domain" description="PDZ" evidence="2">
    <location>
        <begin position="278"/>
        <end position="325"/>
    </location>
</feature>
<gene>
    <name evidence="3" type="ORF">CAEBREN_23146</name>
</gene>
<reference evidence="4" key="1">
    <citation type="submission" date="2011-07" db="EMBL/GenBank/DDBJ databases">
        <authorList>
            <consortium name="Caenorhabditis brenneri Sequencing and Analysis Consortium"/>
            <person name="Wilson R.K."/>
        </authorList>
    </citation>
    <scope>NUCLEOTIDE SEQUENCE [LARGE SCALE GENOMIC DNA]</scope>
    <source>
        <strain evidence="4">PB2801</strain>
    </source>
</reference>
<dbReference type="PANTHER" id="PTHR31327:SF10">
    <property type="entry name" value="PDZ DOMAIN-CONTAINING PROTEIN"/>
    <property type="match status" value="1"/>
</dbReference>
<evidence type="ECO:0000259" key="2">
    <source>
        <dbReference type="PROSITE" id="PS50106"/>
    </source>
</evidence>
<accession>G0P2A2</accession>
<feature type="region of interest" description="Disordered" evidence="1">
    <location>
        <begin position="558"/>
        <end position="579"/>
    </location>
</feature>
<dbReference type="eggNOG" id="KOG3528">
    <property type="taxonomic scope" value="Eukaryota"/>
</dbReference>
<dbReference type="Proteomes" id="UP000008068">
    <property type="component" value="Unassembled WGS sequence"/>
</dbReference>
<sequence>MTFVVPDELIVDGEEKELRLDDVWGAEGSKDVEEVSVVEKDEEERVEEVELLLEADVELSIMIDVDGGEDGLLDGSVVSPEVDSAGDMVSEEEEVGTDDVFGDVDDVWDEDLSVVSFEEPVLVDDKEVLEEAVEEDPDVVKSVDEGAVLVVVVVDEDVDEDLSVVSSKFDEPVLVDVEEVLEEEVDEYPDVVKSVDEEPVLVDVVVVDEVETVDSRSSPSSFAGSSDVFLVLPIVETIGVVVDVVDVDVVVIENRVKEAVMLRGEKLPNSYKLVVEATFEFPKNKASQLGLVNRHGIITRVHYASPFKGSLQPGDVILQVNGTAVTFDDKTTVMGNVEDKTTSQHSKMKEPEKKPEKKEKPAPAPSGQSNTKDFKSVVSKIMASKTEAKITITVARLKNRVGTFKVPATIATSPGYMLEQAILYQYKYLKLGLNMQQVGPKVVVNYTTPDTVAHMSLNIGEAILAVDDVPVSTLEEVRQKILDGCNSNGWVRLIVEYPNTDIMKNFVRGQLATASKTTDRPNYYLGGDVKKYCDEGIEVLKTGKELDPIWKETEKTKDSDRKELEKKKSNRKDNKKDSLVEFRKTTDEIGIPWEWNSKLFVVLPPLKTKETEMGTDNSQFKKQ</sequence>
<dbReference type="Gene3D" id="2.30.42.10">
    <property type="match status" value="1"/>
</dbReference>
<dbReference type="EMBL" id="GL380023">
    <property type="protein sequence ID" value="EGT42989.1"/>
    <property type="molecule type" value="Genomic_DNA"/>
</dbReference>
<proteinExistence type="predicted"/>
<evidence type="ECO:0000256" key="1">
    <source>
        <dbReference type="SAM" id="MobiDB-lite"/>
    </source>
</evidence>
<dbReference type="SUPFAM" id="SSF50156">
    <property type="entry name" value="PDZ domain-like"/>
    <property type="match status" value="2"/>
</dbReference>
<dbReference type="InterPro" id="IPR001478">
    <property type="entry name" value="PDZ"/>
</dbReference>
<keyword evidence="4" id="KW-1185">Reference proteome</keyword>
<dbReference type="FunCoup" id="G0P2A2">
    <property type="interactions" value="1896"/>
</dbReference>
<evidence type="ECO:0000313" key="4">
    <source>
        <dbReference type="Proteomes" id="UP000008068"/>
    </source>
</evidence>